<keyword evidence="3 5" id="KW-1133">Transmembrane helix</keyword>
<dbReference type="AlphaFoldDB" id="T1RQ26"/>
<dbReference type="InterPro" id="IPR002797">
    <property type="entry name" value="Polysacc_synth"/>
</dbReference>
<dbReference type="InterPro" id="IPR052556">
    <property type="entry name" value="PolySynth_Transporter"/>
</dbReference>
<reference evidence="6" key="1">
    <citation type="journal article" date="2013" name="J. Bacteriol.">
        <title>Gene content and diversity of the loci encoding biosynthesis of capsular polysaccharides of the 15 serovar reference strains of Haemophilus parasuis.</title>
        <authorList>
            <consortium name="BRaDP1T Consortium"/>
            <person name="Howell K.J."/>
            <person name="Weinert L.A."/>
            <person name="Luan S.L."/>
            <person name="Peters S.E."/>
            <person name="Chaudhuri R.R."/>
            <person name="Harris D."/>
            <person name="Angen O."/>
            <person name="Aragon V."/>
            <person name="Parkhill J."/>
            <person name="Langford P.R."/>
            <person name="Rycroft A.N."/>
            <person name="Wren B.W."/>
            <person name="Tucker A.W."/>
            <person name="Maskell D.J."/>
        </authorList>
    </citation>
    <scope>NUCLEOTIDE SEQUENCE</scope>
    <source>
        <strain evidence="6">IA-84-22113</strain>
    </source>
</reference>
<feature type="transmembrane region" description="Helical" evidence="5">
    <location>
        <begin position="240"/>
        <end position="262"/>
    </location>
</feature>
<dbReference type="RefSeq" id="WP_160414162.1">
    <property type="nucleotide sequence ID" value="NZ_JARUQZ010000005.1"/>
</dbReference>
<evidence type="ECO:0000256" key="1">
    <source>
        <dbReference type="ARBA" id="ARBA00004141"/>
    </source>
</evidence>
<dbReference type="PANTHER" id="PTHR43424:SF1">
    <property type="entry name" value="LOCUS PUTATIVE PROTEIN 1-RELATED"/>
    <property type="match status" value="1"/>
</dbReference>
<feature type="transmembrane region" description="Helical" evidence="5">
    <location>
        <begin position="347"/>
        <end position="367"/>
    </location>
</feature>
<proteinExistence type="predicted"/>
<keyword evidence="2 5" id="KW-0812">Transmembrane</keyword>
<evidence type="ECO:0000256" key="5">
    <source>
        <dbReference type="SAM" id="Phobius"/>
    </source>
</evidence>
<feature type="transmembrane region" description="Helical" evidence="5">
    <location>
        <begin position="40"/>
        <end position="56"/>
    </location>
</feature>
<feature type="transmembrane region" description="Helical" evidence="5">
    <location>
        <begin position="373"/>
        <end position="393"/>
    </location>
</feature>
<accession>T1RQ26</accession>
<dbReference type="Pfam" id="PF01943">
    <property type="entry name" value="Polysacc_synt"/>
    <property type="match status" value="1"/>
</dbReference>
<feature type="transmembrane region" description="Helical" evidence="5">
    <location>
        <begin position="130"/>
        <end position="152"/>
    </location>
</feature>
<evidence type="ECO:0000256" key="4">
    <source>
        <dbReference type="ARBA" id="ARBA00023136"/>
    </source>
</evidence>
<feature type="transmembrane region" description="Helical" evidence="5">
    <location>
        <begin position="77"/>
        <end position="97"/>
    </location>
</feature>
<gene>
    <name evidence="6" type="primary">wzxB14</name>
</gene>
<keyword evidence="4 5" id="KW-0472">Membrane</keyword>
<comment type="subcellular location">
    <subcellularLocation>
        <location evidence="1">Membrane</location>
        <topology evidence="1">Multi-pass membrane protein</topology>
    </subcellularLocation>
</comment>
<name>T1RQ26_GLAPU</name>
<sequence length="402" mass="46469">MTIIKQGIIYLIGEILSKSIPFLMLPYFTRTLGSEGYGEISIYQTAILLMVIFISLSQEGAISRYYFRYGKLSLGNLFLAGTLYNSIITFLIIIVILYTELSIPIELVLIASLQSLISVQLAINQCQKKAFRYLIIQILNATVVNFLILFLFEKLGNSTIDGWIDANLYGYIFMAFISIVFNKKLLAIKKFHIKTIRLYLIYLFSFGIPIIIHQISSFIRGHFDKILIAERFNMEMLGEYSIALQIASVISVAYMALNKAMLPYYFEWLKKEKENVKKIKCGAVKLLGCFIIPVFINFIPYNVYNYILGITFTNIKYYILIFSIGFSFLPIYLLLVNYLFFLGKTFWISFSSVLSSLIYILCVWFFGALSIKYIPYAMVLGNITLIFILYIIIFHQKTYKRI</sequence>
<feature type="transmembrane region" description="Helical" evidence="5">
    <location>
        <begin position="103"/>
        <end position="123"/>
    </location>
</feature>
<feature type="transmembrane region" description="Helical" evidence="5">
    <location>
        <begin position="168"/>
        <end position="186"/>
    </location>
</feature>
<dbReference type="PANTHER" id="PTHR43424">
    <property type="entry name" value="LOCUS PUTATIVE PROTEIN 1-RELATED"/>
    <property type="match status" value="1"/>
</dbReference>
<feature type="transmembrane region" description="Helical" evidence="5">
    <location>
        <begin position="198"/>
        <end position="220"/>
    </location>
</feature>
<dbReference type="GO" id="GO:0016020">
    <property type="term" value="C:membrane"/>
    <property type="evidence" value="ECO:0007669"/>
    <property type="project" value="UniProtKB-SubCell"/>
</dbReference>
<evidence type="ECO:0000256" key="3">
    <source>
        <dbReference type="ARBA" id="ARBA00022989"/>
    </source>
</evidence>
<organism evidence="6">
    <name type="scientific">Glaesserella parasuis</name>
    <name type="common">Haemophilus parasuis</name>
    <dbReference type="NCBI Taxonomy" id="738"/>
    <lineage>
        <taxon>Bacteria</taxon>
        <taxon>Pseudomonadati</taxon>
        <taxon>Pseudomonadota</taxon>
        <taxon>Gammaproteobacteria</taxon>
        <taxon>Pasteurellales</taxon>
        <taxon>Pasteurellaceae</taxon>
        <taxon>Glaesserella</taxon>
    </lineage>
</organism>
<feature type="transmembrane region" description="Helical" evidence="5">
    <location>
        <begin position="283"/>
        <end position="303"/>
    </location>
</feature>
<feature type="transmembrane region" description="Helical" evidence="5">
    <location>
        <begin position="315"/>
        <end position="340"/>
    </location>
</feature>
<protein>
    <submittedName>
        <fullName evidence="6">Lipopolysaccharide biosynthesis protein</fullName>
    </submittedName>
</protein>
<evidence type="ECO:0000313" key="6">
    <source>
        <dbReference type="EMBL" id="AGM38861.1"/>
    </source>
</evidence>
<evidence type="ECO:0000256" key="2">
    <source>
        <dbReference type="ARBA" id="ARBA00022692"/>
    </source>
</evidence>
<reference evidence="6" key="2">
    <citation type="submission" date="2013-03" db="EMBL/GenBank/DDBJ databases">
        <authorList>
            <person name="Howell K."/>
            <person name="Weinert L."/>
            <person name="Luan S.-L."/>
            <person name="Peters S."/>
            <person name="Aragon V."/>
            <person name="Angen O."/>
            <person name="Tucker A.W."/>
            <person name="Maskell D.J."/>
        </authorList>
    </citation>
    <scope>NUCLEOTIDE SEQUENCE</scope>
    <source>
        <strain evidence="6">IA-84-22113</strain>
    </source>
</reference>
<feature type="transmembrane region" description="Helical" evidence="5">
    <location>
        <begin position="7"/>
        <end position="28"/>
    </location>
</feature>
<dbReference type="EMBL" id="KC795519">
    <property type="protein sequence ID" value="AGM38861.1"/>
    <property type="molecule type" value="Genomic_DNA"/>
</dbReference>